<evidence type="ECO:0000313" key="2">
    <source>
        <dbReference type="EMBL" id="EHK97038.1"/>
    </source>
</evidence>
<dbReference type="OrthoDB" id="448954at2759"/>
<dbReference type="InterPro" id="IPR045518">
    <property type="entry name" value="2EXR"/>
</dbReference>
<dbReference type="Proteomes" id="UP000005446">
    <property type="component" value="Unassembled WGS sequence"/>
</dbReference>
<reference evidence="2 3" key="1">
    <citation type="journal article" date="2012" name="Eukaryot. Cell">
        <title>Genome sequence of the fungus Glarea lozoyensis: the first genome sequence of a species from the Helotiaceae family.</title>
        <authorList>
            <person name="Youssar L."/>
            <person name="Gruening B.A."/>
            <person name="Erxleben A."/>
            <person name="Guenther S."/>
            <person name="Huettel W."/>
        </authorList>
    </citation>
    <scope>NUCLEOTIDE SEQUENCE [LARGE SCALE GENOMIC DNA]</scope>
    <source>
        <strain evidence="3">ATCC 74030 / MF5533</strain>
    </source>
</reference>
<organism evidence="2 3">
    <name type="scientific">Glarea lozoyensis (strain ATCC 74030 / MF5533)</name>
    <dbReference type="NCBI Taxonomy" id="1104152"/>
    <lineage>
        <taxon>Eukaryota</taxon>
        <taxon>Fungi</taxon>
        <taxon>Dikarya</taxon>
        <taxon>Ascomycota</taxon>
        <taxon>Pezizomycotina</taxon>
        <taxon>Leotiomycetes</taxon>
        <taxon>Helotiales</taxon>
        <taxon>Helotiaceae</taxon>
        <taxon>Glarea</taxon>
    </lineage>
</organism>
<feature type="domain" description="2EXR" evidence="1">
    <location>
        <begin position="81"/>
        <end position="113"/>
    </location>
</feature>
<dbReference type="AlphaFoldDB" id="H0EWK8"/>
<sequence>MAIPANFNSDSFGKHIEIIGKARSKAEGGQVEMFSDAELQELDLDPDMVEQVRKQVEQLAKEKGWKIEVVDSPALQPPNTFPFFQKLPTELRLMIWNLVPTPRQQTLTWTPTQRGLGDLAPMPPPPLLSGAGTGILRGWRAVDVFRMSGGRKTSSWWWLGENGGGHLC</sequence>
<dbReference type="EMBL" id="AGUE01000211">
    <property type="protein sequence ID" value="EHK97038.1"/>
    <property type="molecule type" value="Genomic_DNA"/>
</dbReference>
<dbReference type="HOGENOM" id="CLU_1586650_0_0_1"/>
<dbReference type="InParanoid" id="H0EWK8"/>
<name>H0EWK8_GLAL7</name>
<keyword evidence="3" id="KW-1185">Reference proteome</keyword>
<protein>
    <recommendedName>
        <fullName evidence="1">2EXR domain-containing protein</fullName>
    </recommendedName>
</protein>
<gene>
    <name evidence="2" type="ORF">M7I_7176</name>
</gene>
<accession>H0EWK8</accession>
<comment type="caution">
    <text evidence="2">The sequence shown here is derived from an EMBL/GenBank/DDBJ whole genome shotgun (WGS) entry which is preliminary data.</text>
</comment>
<proteinExistence type="predicted"/>
<evidence type="ECO:0000313" key="3">
    <source>
        <dbReference type="Proteomes" id="UP000005446"/>
    </source>
</evidence>
<dbReference type="Pfam" id="PF20150">
    <property type="entry name" value="2EXR"/>
    <property type="match status" value="1"/>
</dbReference>
<evidence type="ECO:0000259" key="1">
    <source>
        <dbReference type="Pfam" id="PF20150"/>
    </source>
</evidence>